<dbReference type="FunFam" id="3.30.30.30:FF:000001">
    <property type="entry name" value="heat shock 70 kDa protein-like"/>
    <property type="match status" value="1"/>
</dbReference>
<evidence type="ECO:0000256" key="3">
    <source>
        <dbReference type="ARBA" id="ARBA00022840"/>
    </source>
</evidence>
<feature type="compositionally biased region" description="Gly residues" evidence="6">
    <location>
        <begin position="627"/>
        <end position="639"/>
    </location>
</feature>
<dbReference type="SUPFAM" id="SSF100920">
    <property type="entry name" value="Heat shock protein 70kD (HSP70), peptide-binding domain"/>
    <property type="match status" value="1"/>
</dbReference>
<dbReference type="Pfam" id="PF00012">
    <property type="entry name" value="HSP70"/>
    <property type="match status" value="1"/>
</dbReference>
<dbReference type="FunFam" id="2.60.34.10:FF:000002">
    <property type="entry name" value="Heat shock 70 kDa"/>
    <property type="match status" value="1"/>
</dbReference>
<evidence type="ECO:0000313" key="8">
    <source>
        <dbReference type="Proteomes" id="UP001283361"/>
    </source>
</evidence>
<proteinExistence type="inferred from homology"/>
<dbReference type="Proteomes" id="UP001283361">
    <property type="component" value="Unassembled WGS sequence"/>
</dbReference>
<evidence type="ECO:0008006" key="9">
    <source>
        <dbReference type="Google" id="ProtNLM"/>
    </source>
</evidence>
<comment type="similarity">
    <text evidence="1 5">Belongs to the heat shock protein 70 family.</text>
</comment>
<dbReference type="Gene3D" id="3.30.420.40">
    <property type="match status" value="2"/>
</dbReference>
<dbReference type="PANTHER" id="PTHR19375">
    <property type="entry name" value="HEAT SHOCK PROTEIN 70KDA"/>
    <property type="match status" value="1"/>
</dbReference>
<evidence type="ECO:0000256" key="1">
    <source>
        <dbReference type="ARBA" id="ARBA00007381"/>
    </source>
</evidence>
<dbReference type="GO" id="GO:0140662">
    <property type="term" value="F:ATP-dependent protein folding chaperone"/>
    <property type="evidence" value="ECO:0007669"/>
    <property type="project" value="InterPro"/>
</dbReference>
<dbReference type="FunFam" id="3.90.640.10:FF:000134">
    <property type="entry name" value="Heat shock cognate 71 kDa protein"/>
    <property type="match status" value="1"/>
</dbReference>
<gene>
    <name evidence="7" type="ORF">RRG08_009149</name>
</gene>
<name>A0AAE1CSZ0_9GAST</name>
<accession>A0AAE1CSZ0</accession>
<dbReference type="PROSITE" id="PS00297">
    <property type="entry name" value="HSP70_1"/>
    <property type="match status" value="1"/>
</dbReference>
<dbReference type="FunFam" id="1.20.1270.10:FF:000003">
    <property type="entry name" value="heat shock cognate 71 kDa protein-like"/>
    <property type="match status" value="1"/>
</dbReference>
<dbReference type="AlphaFoldDB" id="A0AAE1CSZ0"/>
<dbReference type="InterPro" id="IPR018181">
    <property type="entry name" value="Heat_shock_70_CS"/>
</dbReference>
<dbReference type="FunFam" id="3.30.420.40:FF:000172">
    <property type="entry name" value="Heat shock 70 kDa protein"/>
    <property type="match status" value="2"/>
</dbReference>
<evidence type="ECO:0000256" key="5">
    <source>
        <dbReference type="RuleBase" id="RU003322"/>
    </source>
</evidence>
<dbReference type="FunFam" id="3.30.420.40:FF:000026">
    <property type="entry name" value="Heat shock protein 70"/>
    <property type="match status" value="1"/>
</dbReference>
<evidence type="ECO:0000313" key="7">
    <source>
        <dbReference type="EMBL" id="KAK3733509.1"/>
    </source>
</evidence>
<organism evidence="7 8">
    <name type="scientific">Elysia crispata</name>
    <name type="common">lettuce slug</name>
    <dbReference type="NCBI Taxonomy" id="231223"/>
    <lineage>
        <taxon>Eukaryota</taxon>
        <taxon>Metazoa</taxon>
        <taxon>Spiralia</taxon>
        <taxon>Lophotrochozoa</taxon>
        <taxon>Mollusca</taxon>
        <taxon>Gastropoda</taxon>
        <taxon>Heterobranchia</taxon>
        <taxon>Euthyneura</taxon>
        <taxon>Panpulmonata</taxon>
        <taxon>Sacoglossa</taxon>
        <taxon>Placobranchoidea</taxon>
        <taxon>Plakobranchidae</taxon>
        <taxon>Elysia</taxon>
    </lineage>
</organism>
<dbReference type="PROSITE" id="PS00329">
    <property type="entry name" value="HSP70_2"/>
    <property type="match status" value="1"/>
</dbReference>
<dbReference type="InterPro" id="IPR013126">
    <property type="entry name" value="Hsp_70_fam"/>
</dbReference>
<dbReference type="CDD" id="cd10233">
    <property type="entry name" value="ASKHA_NBD_HSP70_HSPA1"/>
    <property type="match status" value="1"/>
</dbReference>
<evidence type="ECO:0000256" key="6">
    <source>
        <dbReference type="SAM" id="MobiDB-lite"/>
    </source>
</evidence>
<dbReference type="GO" id="GO:0005524">
    <property type="term" value="F:ATP binding"/>
    <property type="evidence" value="ECO:0007669"/>
    <property type="project" value="UniProtKB-KW"/>
</dbReference>
<dbReference type="NCBIfam" id="NF001413">
    <property type="entry name" value="PRK00290.1"/>
    <property type="match status" value="1"/>
</dbReference>
<keyword evidence="8" id="KW-1185">Reference proteome</keyword>
<keyword evidence="4" id="KW-0346">Stress response</keyword>
<dbReference type="EMBL" id="JAWDGP010006893">
    <property type="protein sequence ID" value="KAK3733509.1"/>
    <property type="molecule type" value="Genomic_DNA"/>
</dbReference>
<feature type="region of interest" description="Disordered" evidence="6">
    <location>
        <begin position="621"/>
        <end position="648"/>
    </location>
</feature>
<sequence>MAKAPAIGIDLGTTYSCVGVFQHGKVEIIANDQGNRTTPSYVAFTDNERLIGDAAKNQVAMNPENTVFDAKRLIGRRFEDDTVKSDMKHWPFKVVNEGGKPKISVDYKGDKKTFFPEEISSMVLTKMKETAEAYIGKSVTDAVVTVPAYFNDSQRQATKDAGTISGLNVLRIINEPTAAAIAYGLDKKVGGERNVLIFDLGGGTFDVSILTIEDGIFEVKSTAGDTHLGGEDFDNRMVNHFIGEFKRKHKKDISDNKRAVRRLRTACERAKRTLSSSTQANIEIDSLFEGIDYYTSVTRARFEELCADLFRSTLDPVEKSMRDAKLDKSKIHEIVLVGGSTRIPRIQKLLQDHFNGKELNKSINPDEAVAYGAAVQAAILHGDKSEEVQDLLLLDVAPLSLGIETAGGVMTALIKRNTTIPTKQTQVFTTYSDNQPGVLIQVYEGERTMTKDNSILGKFELTGIPPAPRGVPQIEVTFDIDANGILNVSAADKSTGKENKITITNDKGRLSKEEIERMVNDAEKYKHEDEKQKARITAKNSLESYAFHMKSTVEDEKLKDKISADDKKTIVDKCNEVISWLDSNQLAEQDEFEHKQKEIEGICNPIITKLYQGMGGAPGGMPDLGAQGAGAAPGGGSAGTGPTIEEVD</sequence>
<evidence type="ECO:0000256" key="4">
    <source>
        <dbReference type="ARBA" id="ARBA00023016"/>
    </source>
</evidence>
<dbReference type="Gene3D" id="2.60.34.10">
    <property type="entry name" value="Substrate Binding Domain Of DNAk, Chain A, domain 1"/>
    <property type="match status" value="1"/>
</dbReference>
<keyword evidence="3 5" id="KW-0067">ATP-binding</keyword>
<keyword evidence="2 5" id="KW-0547">Nucleotide-binding</keyword>
<dbReference type="InterPro" id="IPR043129">
    <property type="entry name" value="ATPase_NBD"/>
</dbReference>
<dbReference type="PROSITE" id="PS01036">
    <property type="entry name" value="HSP70_3"/>
    <property type="match status" value="1"/>
</dbReference>
<reference evidence="7" key="1">
    <citation type="journal article" date="2023" name="G3 (Bethesda)">
        <title>A reference genome for the long-term kleptoplast-retaining sea slug Elysia crispata morphotype clarki.</title>
        <authorList>
            <person name="Eastman K.E."/>
            <person name="Pendleton A.L."/>
            <person name="Shaikh M.A."/>
            <person name="Suttiyut T."/>
            <person name="Ogas R."/>
            <person name="Tomko P."/>
            <person name="Gavelis G."/>
            <person name="Widhalm J.R."/>
            <person name="Wisecaver J.H."/>
        </authorList>
    </citation>
    <scope>NUCLEOTIDE SEQUENCE</scope>
    <source>
        <strain evidence="7">ECLA1</strain>
    </source>
</reference>
<dbReference type="SUPFAM" id="SSF53067">
    <property type="entry name" value="Actin-like ATPase domain"/>
    <property type="match status" value="2"/>
</dbReference>
<evidence type="ECO:0000256" key="2">
    <source>
        <dbReference type="ARBA" id="ARBA00022741"/>
    </source>
</evidence>
<dbReference type="PRINTS" id="PR00301">
    <property type="entry name" value="HEATSHOCK70"/>
</dbReference>
<comment type="caution">
    <text evidence="7">The sequence shown here is derived from an EMBL/GenBank/DDBJ whole genome shotgun (WGS) entry which is preliminary data.</text>
</comment>
<dbReference type="Gene3D" id="3.30.30.30">
    <property type="match status" value="1"/>
</dbReference>
<dbReference type="Gene3D" id="3.90.640.10">
    <property type="entry name" value="Actin, Chain A, domain 4"/>
    <property type="match status" value="1"/>
</dbReference>
<dbReference type="SUPFAM" id="SSF100934">
    <property type="entry name" value="Heat shock protein 70kD (HSP70), C-terminal subdomain"/>
    <property type="match status" value="1"/>
</dbReference>
<dbReference type="InterPro" id="IPR029047">
    <property type="entry name" value="HSP70_peptide-bd_sf"/>
</dbReference>
<dbReference type="Gene3D" id="1.20.1270.10">
    <property type="match status" value="1"/>
</dbReference>
<dbReference type="InterPro" id="IPR029048">
    <property type="entry name" value="HSP70_C_sf"/>
</dbReference>
<protein>
    <recommendedName>
        <fullName evidence="9">Heat shock protein 70</fullName>
    </recommendedName>
</protein>